<organism evidence="1 2">
    <name type="scientific">Sarcophilus harrisii</name>
    <name type="common">Tasmanian devil</name>
    <name type="synonym">Sarcophilus laniarius</name>
    <dbReference type="NCBI Taxonomy" id="9305"/>
    <lineage>
        <taxon>Eukaryota</taxon>
        <taxon>Metazoa</taxon>
        <taxon>Chordata</taxon>
        <taxon>Craniata</taxon>
        <taxon>Vertebrata</taxon>
        <taxon>Euteleostomi</taxon>
        <taxon>Mammalia</taxon>
        <taxon>Metatheria</taxon>
        <taxon>Dasyuromorphia</taxon>
        <taxon>Dasyuridae</taxon>
        <taxon>Sarcophilus</taxon>
    </lineage>
</organism>
<reference evidence="1" key="3">
    <citation type="submission" date="2025-09" db="UniProtKB">
        <authorList>
            <consortium name="Ensembl"/>
        </authorList>
    </citation>
    <scope>IDENTIFICATION</scope>
</reference>
<dbReference type="Proteomes" id="UP000007648">
    <property type="component" value="Unassembled WGS sequence"/>
</dbReference>
<reference evidence="1 2" key="1">
    <citation type="journal article" date="2011" name="Proc. Natl. Acad. Sci. U.S.A.">
        <title>Genetic diversity and population structure of the endangered marsupial Sarcophilus harrisii (Tasmanian devil).</title>
        <authorList>
            <person name="Miller W."/>
            <person name="Hayes V.M."/>
            <person name="Ratan A."/>
            <person name="Petersen D.C."/>
            <person name="Wittekindt N.E."/>
            <person name="Miller J."/>
            <person name="Walenz B."/>
            <person name="Knight J."/>
            <person name="Qi J."/>
            <person name="Zhao F."/>
            <person name="Wang Q."/>
            <person name="Bedoya-Reina O.C."/>
            <person name="Katiyar N."/>
            <person name="Tomsho L.P."/>
            <person name="Kasson L.M."/>
            <person name="Hardie R.A."/>
            <person name="Woodbridge P."/>
            <person name="Tindall E.A."/>
            <person name="Bertelsen M.F."/>
            <person name="Dixon D."/>
            <person name="Pyecroft S."/>
            <person name="Helgen K.M."/>
            <person name="Lesk A.M."/>
            <person name="Pringle T.H."/>
            <person name="Patterson N."/>
            <person name="Zhang Y."/>
            <person name="Kreiss A."/>
            <person name="Woods G.M."/>
            <person name="Jones M.E."/>
            <person name="Schuster S.C."/>
        </authorList>
    </citation>
    <scope>NUCLEOTIDE SEQUENCE [LARGE SCALE GENOMIC DNA]</scope>
</reference>
<name>A0A7N4P8J5_SARHA</name>
<reference evidence="1" key="2">
    <citation type="submission" date="2025-08" db="UniProtKB">
        <authorList>
            <consortium name="Ensembl"/>
        </authorList>
    </citation>
    <scope>IDENTIFICATION</scope>
</reference>
<evidence type="ECO:0000313" key="2">
    <source>
        <dbReference type="Proteomes" id="UP000007648"/>
    </source>
</evidence>
<accession>A0A7N4P8J5</accession>
<protein>
    <submittedName>
        <fullName evidence="1">Uncharacterized protein</fullName>
    </submittedName>
</protein>
<keyword evidence="2" id="KW-1185">Reference proteome</keyword>
<dbReference type="AlphaFoldDB" id="A0A7N4P8J5"/>
<sequence length="16" mass="1632">NTGQLNFGAGSKLIVL</sequence>
<dbReference type="InParanoid" id="A0A7N4P8J5"/>
<evidence type="ECO:0000313" key="1">
    <source>
        <dbReference type="Ensembl" id="ENSSHAP00000033788.1"/>
    </source>
</evidence>
<dbReference type="Ensembl" id="ENSSHAT00000032488.1">
    <property type="protein sequence ID" value="ENSSHAP00000033788.1"/>
    <property type="gene ID" value="ENSSHAG00000032138.1"/>
</dbReference>
<proteinExistence type="predicted"/>